<dbReference type="EMBL" id="MU854387">
    <property type="protein sequence ID" value="KAK4039956.1"/>
    <property type="molecule type" value="Genomic_DNA"/>
</dbReference>
<protein>
    <recommendedName>
        <fullName evidence="1">Protein kinase domain-containing protein</fullName>
    </recommendedName>
</protein>
<gene>
    <name evidence="2" type="ORF">C8A01DRAFT_16098</name>
</gene>
<keyword evidence="3" id="KW-1185">Reference proteome</keyword>
<dbReference type="AlphaFoldDB" id="A0AAN6PFI4"/>
<dbReference type="SUPFAM" id="SSF56112">
    <property type="entry name" value="Protein kinase-like (PK-like)"/>
    <property type="match status" value="1"/>
</dbReference>
<dbReference type="InterPro" id="IPR011009">
    <property type="entry name" value="Kinase-like_dom_sf"/>
</dbReference>
<dbReference type="InterPro" id="IPR000719">
    <property type="entry name" value="Prot_kinase_dom"/>
</dbReference>
<name>A0AAN6PFI4_9PEZI</name>
<dbReference type="GO" id="GO:0004672">
    <property type="term" value="F:protein kinase activity"/>
    <property type="evidence" value="ECO:0007669"/>
    <property type="project" value="InterPro"/>
</dbReference>
<sequence length="230" mass="25910">MRSPNLSGTRLALSANPVHQIPRHISELVPRKVAKGQFVSMGAISWVYRITPSIVLKYARDTDAADLEREHAIYDMFELHPPCPFVMQSFYRTPAANFLPSMLTSMDTRLRSNQRLEKRKVLEVLRVEERRLVERWAAELSAAVAWLESLGLVHADLRPPPNILFDDRDHLKLTDFDCVGCIGDLADGNAPPWARLFRDPLTGRGHFGVYGPTTEQFAIGSLLYCVAPGE</sequence>
<evidence type="ECO:0000259" key="1">
    <source>
        <dbReference type="PROSITE" id="PS50011"/>
    </source>
</evidence>
<dbReference type="GO" id="GO:0005524">
    <property type="term" value="F:ATP binding"/>
    <property type="evidence" value="ECO:0007669"/>
    <property type="project" value="InterPro"/>
</dbReference>
<comment type="caution">
    <text evidence="2">The sequence shown here is derived from an EMBL/GenBank/DDBJ whole genome shotgun (WGS) entry which is preliminary data.</text>
</comment>
<accession>A0AAN6PFI4</accession>
<evidence type="ECO:0000313" key="3">
    <source>
        <dbReference type="Proteomes" id="UP001303115"/>
    </source>
</evidence>
<feature type="domain" description="Protein kinase" evidence="1">
    <location>
        <begin position="27"/>
        <end position="230"/>
    </location>
</feature>
<reference evidence="3" key="1">
    <citation type="journal article" date="2023" name="Mol. Phylogenet. Evol.">
        <title>Genome-scale phylogeny and comparative genomics of the fungal order Sordariales.</title>
        <authorList>
            <person name="Hensen N."/>
            <person name="Bonometti L."/>
            <person name="Westerberg I."/>
            <person name="Brannstrom I.O."/>
            <person name="Guillou S."/>
            <person name="Cros-Aarteil S."/>
            <person name="Calhoun S."/>
            <person name="Haridas S."/>
            <person name="Kuo A."/>
            <person name="Mondo S."/>
            <person name="Pangilinan J."/>
            <person name="Riley R."/>
            <person name="LaButti K."/>
            <person name="Andreopoulos B."/>
            <person name="Lipzen A."/>
            <person name="Chen C."/>
            <person name="Yan M."/>
            <person name="Daum C."/>
            <person name="Ng V."/>
            <person name="Clum A."/>
            <person name="Steindorff A."/>
            <person name="Ohm R.A."/>
            <person name="Martin F."/>
            <person name="Silar P."/>
            <person name="Natvig D.O."/>
            <person name="Lalanne C."/>
            <person name="Gautier V."/>
            <person name="Ament-Velasquez S.L."/>
            <person name="Kruys A."/>
            <person name="Hutchinson M.I."/>
            <person name="Powell A.J."/>
            <person name="Barry K."/>
            <person name="Miller A.N."/>
            <person name="Grigoriev I.V."/>
            <person name="Debuchy R."/>
            <person name="Gladieux P."/>
            <person name="Hiltunen Thoren M."/>
            <person name="Johannesson H."/>
        </authorList>
    </citation>
    <scope>NUCLEOTIDE SEQUENCE [LARGE SCALE GENOMIC DNA]</scope>
    <source>
        <strain evidence="3">CBS 284.82</strain>
    </source>
</reference>
<dbReference type="PROSITE" id="PS50011">
    <property type="entry name" value="PROTEIN_KINASE_DOM"/>
    <property type="match status" value="1"/>
</dbReference>
<organism evidence="2 3">
    <name type="scientific">Parachaetomium inaequale</name>
    <dbReference type="NCBI Taxonomy" id="2588326"/>
    <lineage>
        <taxon>Eukaryota</taxon>
        <taxon>Fungi</taxon>
        <taxon>Dikarya</taxon>
        <taxon>Ascomycota</taxon>
        <taxon>Pezizomycotina</taxon>
        <taxon>Sordariomycetes</taxon>
        <taxon>Sordariomycetidae</taxon>
        <taxon>Sordariales</taxon>
        <taxon>Chaetomiaceae</taxon>
        <taxon>Parachaetomium</taxon>
    </lineage>
</organism>
<proteinExistence type="predicted"/>
<evidence type="ECO:0000313" key="2">
    <source>
        <dbReference type="EMBL" id="KAK4039956.1"/>
    </source>
</evidence>
<dbReference type="Gene3D" id="1.10.510.10">
    <property type="entry name" value="Transferase(Phosphotransferase) domain 1"/>
    <property type="match status" value="1"/>
</dbReference>
<dbReference type="Proteomes" id="UP001303115">
    <property type="component" value="Unassembled WGS sequence"/>
</dbReference>